<dbReference type="InterPro" id="IPR046470">
    <property type="entry name" value="SAM_HAT_C"/>
</dbReference>
<name>A0A348B6Y6_9CREN</name>
<comment type="similarity">
    <text evidence="2">Belongs to the SAM hydrolase / SAM-dependent halogenase family.</text>
</comment>
<dbReference type="GeneID" id="38667780"/>
<reference evidence="7" key="2">
    <citation type="submission" date="2018-04" db="EMBL/GenBank/DDBJ databases">
        <title>Complete genome sequence of Sulfodiicoccus acidiphilus strain HS-1.</title>
        <authorList>
            <person name="Sakai H.D."/>
            <person name="Kurosawa N."/>
        </authorList>
    </citation>
    <scope>NUCLEOTIDE SEQUENCE [LARGE SCALE GENOMIC DNA]</scope>
    <source>
        <strain evidence="7">HS-1</strain>
    </source>
</reference>
<dbReference type="EMBL" id="BMQS01000034">
    <property type="protein sequence ID" value="GGU05381.1"/>
    <property type="molecule type" value="Genomic_DNA"/>
</dbReference>
<evidence type="ECO:0000313" key="6">
    <source>
        <dbReference type="EMBL" id="GGU05381.1"/>
    </source>
</evidence>
<dbReference type="Proteomes" id="UP000276741">
    <property type="component" value="Chromosome"/>
</dbReference>
<dbReference type="InterPro" id="IPR046469">
    <property type="entry name" value="SAM_HAT_N"/>
</dbReference>
<dbReference type="PANTHER" id="PTHR35092:SF1">
    <property type="entry name" value="CHLORINASE MJ1651"/>
    <property type="match status" value="1"/>
</dbReference>
<dbReference type="PIRSF" id="PIRSF006779">
    <property type="entry name" value="UCP006779"/>
    <property type="match status" value="1"/>
</dbReference>
<evidence type="ECO:0000256" key="1">
    <source>
        <dbReference type="ARBA" id="ARBA00022691"/>
    </source>
</evidence>
<evidence type="ECO:0008006" key="8">
    <source>
        <dbReference type="Google" id="ProtNLM"/>
    </source>
</evidence>
<feature type="domain" description="S-adenosyl-l-methionine hydroxide adenosyltransferase C-terminal" evidence="4">
    <location>
        <begin position="175"/>
        <end position="255"/>
    </location>
</feature>
<dbReference type="Pfam" id="PF20257">
    <property type="entry name" value="SAM_HAT_C"/>
    <property type="match status" value="1"/>
</dbReference>
<protein>
    <recommendedName>
        <fullName evidence="8">SAM-dependent chlorinase/fluorinase</fullName>
    </recommendedName>
</protein>
<dbReference type="Gene3D" id="2.40.30.90">
    <property type="entry name" value="Bacterial fluorinating enzyme like"/>
    <property type="match status" value="1"/>
</dbReference>
<evidence type="ECO:0000313" key="7">
    <source>
        <dbReference type="Proteomes" id="UP000276741"/>
    </source>
</evidence>
<dbReference type="SUPFAM" id="SSF101852">
    <property type="entry name" value="Bacterial fluorinating enzyme, C-terminal domain"/>
    <property type="match status" value="1"/>
</dbReference>
<dbReference type="KEGG" id="sacd:HS1genome_2327"/>
<dbReference type="Gene3D" id="3.40.50.10790">
    <property type="entry name" value="S-adenosyl-l-methionine hydroxide adenosyltransferase, N-terminal"/>
    <property type="match status" value="1"/>
</dbReference>
<reference evidence="6" key="4">
    <citation type="submission" date="2020-09" db="EMBL/GenBank/DDBJ databases">
        <authorList>
            <person name="Sun Q."/>
            <person name="Ohkuma M."/>
        </authorList>
    </citation>
    <scope>NUCLEOTIDE SEQUENCE</scope>
    <source>
        <strain evidence="6">JCM 31740</strain>
    </source>
</reference>
<organism evidence="5 7">
    <name type="scientific">Sulfodiicoccus acidiphilus</name>
    <dbReference type="NCBI Taxonomy" id="1670455"/>
    <lineage>
        <taxon>Archaea</taxon>
        <taxon>Thermoproteota</taxon>
        <taxon>Thermoprotei</taxon>
        <taxon>Sulfolobales</taxon>
        <taxon>Sulfolobaceae</taxon>
        <taxon>Sulfodiicoccus</taxon>
    </lineage>
</organism>
<dbReference type="RefSeq" id="WP_308423739.1">
    <property type="nucleotide sequence ID" value="NZ_AP018553.1"/>
</dbReference>
<evidence type="ECO:0000256" key="2">
    <source>
        <dbReference type="ARBA" id="ARBA00024035"/>
    </source>
</evidence>
<dbReference type="EMBL" id="AP018553">
    <property type="protein sequence ID" value="BBD73938.1"/>
    <property type="molecule type" value="Genomic_DNA"/>
</dbReference>
<dbReference type="PANTHER" id="PTHR35092">
    <property type="entry name" value="CHLORINASE MJ1651"/>
    <property type="match status" value="1"/>
</dbReference>
<dbReference type="InterPro" id="IPR023227">
    <property type="entry name" value="SAM_OH_AdoTrfase_C_sf"/>
</dbReference>
<reference evidence="5" key="3">
    <citation type="journal article" date="2019" name="BMC Res. Notes">
        <title>Complete genome sequence of the Sulfodiicoccus acidiphilus strain HS-1T, the first crenarchaeon that lacks polB3, isolated from an acidic hot spring in Ohwaku-dani, Hakone, Japan.</title>
        <authorList>
            <person name="Sakai H.D."/>
            <person name="Kurosawa N."/>
        </authorList>
    </citation>
    <scope>NUCLEOTIDE SEQUENCE</scope>
    <source>
        <strain evidence="5">HS-1</strain>
    </source>
</reference>
<dbReference type="AlphaFoldDB" id="A0A348B6Y6"/>
<dbReference type="InterPro" id="IPR002747">
    <property type="entry name" value="SAM_OH_AdoTrfase"/>
</dbReference>
<sequence>MGREIAILTDFGTGDNYNGVMTGIIRKINREATITYISSESKPFNIYAGAYLLYTSFQSFRKGTIFLVVIDPGVGTNRRALLVRTRHYYFVGPDNGVLYPSIQKDGLLAAYELTNPHIHLGPQISSTFHGRDVFAPAAAFKSLGVPDSSLGSPVDPFSLLRLEFTEEQRGDLRCGVVLFVDHFGNVATSITHLPELGDPIISINGVQHKAKKVRTFGEGLPGELIIYKNSYDFVELGINKGNANKVIDTREGESICLGGYTQGDFSRST</sequence>
<evidence type="ECO:0000259" key="4">
    <source>
        <dbReference type="Pfam" id="PF20257"/>
    </source>
</evidence>
<reference evidence="6" key="1">
    <citation type="journal article" date="2014" name="Int. J. Syst. Evol. Microbiol.">
        <title>Complete genome sequence of Corynebacterium casei LMG S-19264T (=DSM 44701T), isolated from a smear-ripened cheese.</title>
        <authorList>
            <consortium name="US DOE Joint Genome Institute (JGI-PGF)"/>
            <person name="Walter F."/>
            <person name="Albersmeier A."/>
            <person name="Kalinowski J."/>
            <person name="Ruckert C."/>
        </authorList>
    </citation>
    <scope>NUCLEOTIDE SEQUENCE</scope>
    <source>
        <strain evidence="6">JCM 31740</strain>
    </source>
</reference>
<keyword evidence="7" id="KW-1185">Reference proteome</keyword>
<dbReference type="InterPro" id="IPR023228">
    <property type="entry name" value="SAM_OH_AdoTrfase_N_sf"/>
</dbReference>
<keyword evidence="1" id="KW-0949">S-adenosyl-L-methionine</keyword>
<accession>A0A348B6Y6</accession>
<gene>
    <name evidence="6" type="ORF">GCM10007116_22290</name>
    <name evidence="5" type="ORF">HS1genome_2327</name>
</gene>
<proteinExistence type="inferred from homology"/>
<dbReference type="SUPFAM" id="SSF102522">
    <property type="entry name" value="Bacterial fluorinating enzyme, N-terminal domain"/>
    <property type="match status" value="1"/>
</dbReference>
<evidence type="ECO:0000259" key="3">
    <source>
        <dbReference type="Pfam" id="PF01887"/>
    </source>
</evidence>
<feature type="domain" description="S-adenosyl-l-methionine hydroxide adenosyltransferase N-terminal" evidence="3">
    <location>
        <begin position="5"/>
        <end position="147"/>
    </location>
</feature>
<evidence type="ECO:0000313" key="5">
    <source>
        <dbReference type="EMBL" id="BBD73938.1"/>
    </source>
</evidence>
<dbReference type="Proteomes" id="UP000616143">
    <property type="component" value="Unassembled WGS sequence"/>
</dbReference>
<dbReference type="Pfam" id="PF01887">
    <property type="entry name" value="SAM_HAT_N"/>
    <property type="match status" value="1"/>
</dbReference>